<name>A0A090BCT8_ACIBA</name>
<dbReference type="InterPro" id="IPR037883">
    <property type="entry name" value="Knr4/Smi1-like_sf"/>
</dbReference>
<dbReference type="SUPFAM" id="SSF160631">
    <property type="entry name" value="SMI1/KNR4-like"/>
    <property type="match status" value="1"/>
</dbReference>
<accession>A0A090BCT8</accession>
<reference evidence="3" key="3">
    <citation type="submission" date="2021-03" db="EMBL/GenBank/DDBJ databases">
        <title>Complete genome sequencing of Acinetobacter baumannii.</title>
        <authorList>
            <person name="Yadav B."/>
            <person name="Makwana N."/>
            <person name="Kharat A.S."/>
            <person name="Veeraraghavan B."/>
            <person name="Vijayakumar S."/>
            <person name="Priya M."/>
        </authorList>
    </citation>
    <scope>NUCLEOTIDE SEQUENCE</scope>
    <source>
        <strain evidence="3">KSK6</strain>
    </source>
</reference>
<dbReference type="Gene3D" id="3.40.1580.10">
    <property type="entry name" value="SMI1/KNR4-like"/>
    <property type="match status" value="1"/>
</dbReference>
<dbReference type="EMBL" id="NGKM01000011">
    <property type="protein sequence ID" value="OWK66355.1"/>
    <property type="molecule type" value="Genomic_DNA"/>
</dbReference>
<dbReference type="Proteomes" id="UP000470018">
    <property type="component" value="Unassembled WGS sequence"/>
</dbReference>
<protein>
    <submittedName>
        <fullName evidence="1">SMI1/KNR4 family protein</fullName>
    </submittedName>
</protein>
<dbReference type="RefSeq" id="WP_045544395.1">
    <property type="nucleotide sequence ID" value="NZ_AP014649.1"/>
</dbReference>
<dbReference type="AlphaFoldDB" id="A0A090BCT8"/>
<organism evidence="1 5">
    <name type="scientific">Acinetobacter baumannii</name>
    <dbReference type="NCBI Taxonomy" id="470"/>
    <lineage>
        <taxon>Bacteria</taxon>
        <taxon>Pseudomonadati</taxon>
        <taxon>Pseudomonadota</taxon>
        <taxon>Gammaproteobacteria</taxon>
        <taxon>Moraxellales</taxon>
        <taxon>Moraxellaceae</taxon>
        <taxon>Acinetobacter</taxon>
        <taxon>Acinetobacter calcoaceticus/baumannii complex</taxon>
    </lineage>
</organism>
<sequence>MTDFVKELAACRVEGTQLPFYLEKVQGYTEQEVELIAKNLNLDIHGQFRDFLLQIGKCSGGLLWSDEFYMYDYRCEKDFFINYQKNIQEHDYMFDNQGELDPVGEKIFFLSCEYETYLYYLFTSEQDNYVWFLDSAESVIWEKTNMTLLDYLKNYVFEKTKRNRFIDFDLTEEQINRSITGRLL</sequence>
<reference evidence="2 4" key="1">
    <citation type="submission" date="2017-05" db="EMBL/GenBank/DDBJ databases">
        <title>Draft genome sequence of MDR A. baumannii AB360.</title>
        <authorList>
            <person name="Wareham D.W."/>
            <person name="Bean D.C."/>
        </authorList>
    </citation>
    <scope>NUCLEOTIDE SEQUENCE [LARGE SCALE GENOMIC DNA]</scope>
    <source>
        <strain evidence="2 4">AB360</strain>
    </source>
</reference>
<evidence type="ECO:0000313" key="1">
    <source>
        <dbReference type="EMBL" id="NDW42527.1"/>
    </source>
</evidence>
<evidence type="ECO:0000313" key="3">
    <source>
        <dbReference type="EMBL" id="QTK42463.1"/>
    </source>
</evidence>
<dbReference type="Proteomes" id="UP000197394">
    <property type="component" value="Unassembled WGS sequence"/>
</dbReference>
<dbReference type="Proteomes" id="UP000664966">
    <property type="component" value="Chromosome"/>
</dbReference>
<reference evidence="1 5" key="2">
    <citation type="submission" date="2020-02" db="EMBL/GenBank/DDBJ databases">
        <title>Whole genome shot-gun sequencing of clinical Carbapenem resistant A. baumannii.</title>
        <authorList>
            <person name="Veeraraghavan B."/>
            <person name="Mathur P."/>
            <person name="Vijayakumar S."/>
            <person name="Vasudevan K."/>
            <person name="Lincy M."/>
            <person name="Kirubananthan A."/>
        </authorList>
    </citation>
    <scope>NUCLEOTIDE SEQUENCE [LARGE SCALE GENOMIC DNA]</scope>
    <source>
        <strain evidence="1 5">SP816</strain>
    </source>
</reference>
<evidence type="ECO:0000313" key="5">
    <source>
        <dbReference type="Proteomes" id="UP000470018"/>
    </source>
</evidence>
<evidence type="ECO:0000313" key="2">
    <source>
        <dbReference type="EMBL" id="OWK66355.1"/>
    </source>
</evidence>
<dbReference type="EMBL" id="JAAGTY010000021">
    <property type="protein sequence ID" value="NDW42527.1"/>
    <property type="molecule type" value="Genomic_DNA"/>
</dbReference>
<evidence type="ECO:0000313" key="4">
    <source>
        <dbReference type="Proteomes" id="UP000197394"/>
    </source>
</evidence>
<dbReference type="EMBL" id="CP072270">
    <property type="protein sequence ID" value="QTK42463.1"/>
    <property type="molecule type" value="Genomic_DNA"/>
</dbReference>
<gene>
    <name evidence="2" type="ORF">CBE85_11780</name>
    <name evidence="1" type="ORF">G3N53_15735</name>
    <name evidence="3" type="ORF">J6E47_13685</name>
</gene>
<proteinExistence type="predicted"/>